<reference evidence="3" key="1">
    <citation type="submission" date="2019-07" db="EMBL/GenBank/DDBJ databases">
        <title>Bacillus alkalisoli sp. nov. isolated from saline soil.</title>
        <authorList>
            <person name="Sun J.-Q."/>
            <person name="Xu L."/>
        </authorList>
    </citation>
    <scope>NUCLEOTIDE SEQUENCE [LARGE SCALE GENOMIC DNA]</scope>
    <source>
        <strain evidence="3">M4U3P1</strain>
    </source>
</reference>
<feature type="transmembrane region" description="Helical" evidence="1">
    <location>
        <begin position="5"/>
        <end position="24"/>
    </location>
</feature>
<accession>A0A859FFE4</accession>
<feature type="transmembrane region" description="Helical" evidence="1">
    <location>
        <begin position="30"/>
        <end position="51"/>
    </location>
</feature>
<organism evidence="2 3">
    <name type="scientific">Paenalkalicoccus suaedae</name>
    <dbReference type="NCBI Taxonomy" id="2592382"/>
    <lineage>
        <taxon>Bacteria</taxon>
        <taxon>Bacillati</taxon>
        <taxon>Bacillota</taxon>
        <taxon>Bacilli</taxon>
        <taxon>Bacillales</taxon>
        <taxon>Bacillaceae</taxon>
        <taxon>Paenalkalicoccus</taxon>
    </lineage>
</organism>
<dbReference type="AlphaFoldDB" id="A0A859FFE4"/>
<sequence>MSAWIMSIVTLIVSVIMLELLIPNSTYQPYIRFVIGILVILVLIQPIIMLVDEGFQDRFVLEESFYIEKEELVDTSIAYISEEVEQALLKEVPEEVKNDVTDVTIITKATTWDEWLQKLESVTVHVHRHSERSKEEITDILARDWELPRELIIVQEGG</sequence>
<evidence type="ECO:0000313" key="3">
    <source>
        <dbReference type="Proteomes" id="UP000318138"/>
    </source>
</evidence>
<dbReference type="EMBL" id="CP041372">
    <property type="protein sequence ID" value="QKS70956.1"/>
    <property type="molecule type" value="Genomic_DNA"/>
</dbReference>
<keyword evidence="1" id="KW-1133">Transmembrane helix</keyword>
<keyword evidence="1" id="KW-0472">Membrane</keyword>
<dbReference type="RefSeq" id="WP_176008993.1">
    <property type="nucleotide sequence ID" value="NZ_CP041372.2"/>
</dbReference>
<keyword evidence="1" id="KW-0812">Transmembrane</keyword>
<dbReference type="KEGG" id="psua:FLK61_29995"/>
<gene>
    <name evidence="2" type="ORF">FLK61_29995</name>
</gene>
<keyword evidence="3" id="KW-1185">Reference proteome</keyword>
<evidence type="ECO:0000256" key="1">
    <source>
        <dbReference type="SAM" id="Phobius"/>
    </source>
</evidence>
<dbReference type="InterPro" id="IPR014245">
    <property type="entry name" value="Spore_III_AF"/>
</dbReference>
<evidence type="ECO:0000313" key="2">
    <source>
        <dbReference type="EMBL" id="QKS70956.1"/>
    </source>
</evidence>
<name>A0A859FFE4_9BACI</name>
<dbReference type="Pfam" id="PF09581">
    <property type="entry name" value="Spore_III_AF"/>
    <property type="match status" value="1"/>
</dbReference>
<protein>
    <submittedName>
        <fullName evidence="2">Stage III sporulation protein AF</fullName>
    </submittedName>
</protein>
<dbReference type="Proteomes" id="UP000318138">
    <property type="component" value="Chromosome"/>
</dbReference>
<proteinExistence type="predicted"/>